<dbReference type="Pfam" id="PF13692">
    <property type="entry name" value="Glyco_trans_1_4"/>
    <property type="match status" value="1"/>
</dbReference>
<keyword evidence="4" id="KW-1185">Reference proteome</keyword>
<keyword evidence="2" id="KW-0808">Transferase</keyword>
<dbReference type="Gene3D" id="3.40.50.2000">
    <property type="entry name" value="Glycogen Phosphorylase B"/>
    <property type="match status" value="1"/>
</dbReference>
<dbReference type="EMBL" id="LSKU01000001">
    <property type="protein sequence ID" value="KXG44532.1"/>
    <property type="molecule type" value="Genomic_DNA"/>
</dbReference>
<dbReference type="STRING" id="1413211.U473_11265"/>
<name>A0A135L6D1_9BACI</name>
<dbReference type="PANTHER" id="PTHR12526">
    <property type="entry name" value="GLYCOSYLTRANSFERASE"/>
    <property type="match status" value="1"/>
</dbReference>
<dbReference type="Proteomes" id="UP000070352">
    <property type="component" value="Unassembled WGS sequence"/>
</dbReference>
<dbReference type="GO" id="GO:0016757">
    <property type="term" value="F:glycosyltransferase activity"/>
    <property type="evidence" value="ECO:0007669"/>
    <property type="project" value="UniProtKB-KW"/>
</dbReference>
<keyword evidence="1" id="KW-0328">Glycosyltransferase</keyword>
<dbReference type="PANTHER" id="PTHR12526:SF629">
    <property type="entry name" value="TEICHURONIC ACID BIOSYNTHESIS GLYCOSYLTRANSFERASE TUAH-RELATED"/>
    <property type="match status" value="1"/>
</dbReference>
<dbReference type="RefSeq" id="WP_068726373.1">
    <property type="nucleotide sequence ID" value="NZ_LSKU01000001.1"/>
</dbReference>
<dbReference type="SUPFAM" id="SSF53756">
    <property type="entry name" value="UDP-Glycosyltransferase/glycogen phosphorylase"/>
    <property type="match status" value="1"/>
</dbReference>
<evidence type="ECO:0000313" key="4">
    <source>
        <dbReference type="Proteomes" id="UP000070352"/>
    </source>
</evidence>
<organism evidence="3 4">
    <name type="scientific">Tepidibacillus decaturensis</name>
    <dbReference type="NCBI Taxonomy" id="1413211"/>
    <lineage>
        <taxon>Bacteria</taxon>
        <taxon>Bacillati</taxon>
        <taxon>Bacillota</taxon>
        <taxon>Bacilli</taxon>
        <taxon>Bacillales</taxon>
        <taxon>Bacillaceae</taxon>
        <taxon>Tepidibacillus</taxon>
    </lineage>
</organism>
<evidence type="ECO:0008006" key="5">
    <source>
        <dbReference type="Google" id="ProtNLM"/>
    </source>
</evidence>
<evidence type="ECO:0000256" key="1">
    <source>
        <dbReference type="ARBA" id="ARBA00022676"/>
    </source>
</evidence>
<accession>A0A135L6D1</accession>
<gene>
    <name evidence="3" type="ORF">U473_11265</name>
</gene>
<proteinExistence type="predicted"/>
<reference evidence="3 4" key="1">
    <citation type="submission" date="2016-02" db="EMBL/GenBank/DDBJ databases">
        <title>Draft Genome for Tepidibacillus decaturensis nov. sp. Strain Z9, an Anaerobic, Moderately Thermophilic and Heterotrophic Bacterium from Deep Subsurface of the Illinois Basin, USA.</title>
        <authorList>
            <person name="Dong Y."/>
            <person name="Chang J.Y."/>
            <person name="Sanford R."/>
            <person name="Fouke B.W."/>
        </authorList>
    </citation>
    <scope>NUCLEOTIDE SEQUENCE [LARGE SCALE GENOMIC DNA]</scope>
    <source>
        <strain evidence="3 4">Z9</strain>
    </source>
</reference>
<dbReference type="AlphaFoldDB" id="A0A135L6D1"/>
<dbReference type="Gene3D" id="3.40.50.11010">
    <property type="match status" value="1"/>
</dbReference>
<evidence type="ECO:0000313" key="3">
    <source>
        <dbReference type="EMBL" id="KXG44532.1"/>
    </source>
</evidence>
<dbReference type="OrthoDB" id="9816564at2"/>
<evidence type="ECO:0000256" key="2">
    <source>
        <dbReference type="ARBA" id="ARBA00022679"/>
    </source>
</evidence>
<protein>
    <recommendedName>
        <fullName evidence="5">Glycosyl transferase family 1</fullName>
    </recommendedName>
</protein>
<comment type="caution">
    <text evidence="3">The sequence shown here is derived from an EMBL/GenBank/DDBJ whole genome shotgun (WGS) entry which is preliminary data.</text>
</comment>
<sequence length="409" mass="46679">MEKIMLAISAGEWEGIQHRPHHFMRRSAKTGWTVIYLEPPATLIAPLKNKQMLNRWRNWLKGLRYVEDGVYLLAPPPTLPFGNKIRVINKINQWWIAKTIKRALKTKFSDGNQEPIQIDLYAFLPNAVDLLPYFNFRKVIYDCVDDHGAFTGLINADLVYQMEKELMGQADLCFATAKQLMEDRKDWSKHFYLIPNGAEYEHFAREGKAKGEGKGTDAGIVEIPEELQQVPHPIVGFVGGISDWIDIPLVTSVAKQMSNISFVFIGPVATNVDELKQLPNVTMLGAKPYQQLPEYIAHFDTCLIPFKINKLTESVNPIKLFEYLSAGKPVVSTPLPEVVAYQEVVEIAGNDEEMIEAIRRTIQSSEKEKQRIEKRQEIGKANSWDARWQQAVKYIEEGQAEENRTYVTS</sequence>